<organism evidence="1 2">
    <name type="scientific">Ceratodon purpureus</name>
    <name type="common">Fire moss</name>
    <name type="synonym">Dicranum purpureum</name>
    <dbReference type="NCBI Taxonomy" id="3225"/>
    <lineage>
        <taxon>Eukaryota</taxon>
        <taxon>Viridiplantae</taxon>
        <taxon>Streptophyta</taxon>
        <taxon>Embryophyta</taxon>
        <taxon>Bryophyta</taxon>
        <taxon>Bryophytina</taxon>
        <taxon>Bryopsida</taxon>
        <taxon>Dicranidae</taxon>
        <taxon>Pseudoditrichales</taxon>
        <taxon>Ditrichaceae</taxon>
        <taxon>Ceratodon</taxon>
    </lineage>
</organism>
<evidence type="ECO:0000313" key="2">
    <source>
        <dbReference type="Proteomes" id="UP000822688"/>
    </source>
</evidence>
<name>A0A8T0HEZ2_CERPU</name>
<dbReference type="AlphaFoldDB" id="A0A8T0HEZ2"/>
<reference evidence="1 2" key="1">
    <citation type="submission" date="2020-06" db="EMBL/GenBank/DDBJ databases">
        <title>WGS assembly of Ceratodon purpureus strain R40.</title>
        <authorList>
            <person name="Carey S.B."/>
            <person name="Jenkins J."/>
            <person name="Shu S."/>
            <person name="Lovell J.T."/>
            <person name="Sreedasyam A."/>
            <person name="Maumus F."/>
            <person name="Tiley G.P."/>
            <person name="Fernandez-Pozo N."/>
            <person name="Barry K."/>
            <person name="Chen C."/>
            <person name="Wang M."/>
            <person name="Lipzen A."/>
            <person name="Daum C."/>
            <person name="Saski C.A."/>
            <person name="Payton A.C."/>
            <person name="Mcbreen J.C."/>
            <person name="Conrad R.E."/>
            <person name="Kollar L.M."/>
            <person name="Olsson S."/>
            <person name="Huttunen S."/>
            <person name="Landis J.B."/>
            <person name="Wickett N.J."/>
            <person name="Johnson M.G."/>
            <person name="Rensing S.A."/>
            <person name="Grimwood J."/>
            <person name="Schmutz J."/>
            <person name="Mcdaniel S.F."/>
        </authorList>
    </citation>
    <scope>NUCLEOTIDE SEQUENCE [LARGE SCALE GENOMIC DNA]</scope>
    <source>
        <strain evidence="1 2">R40</strain>
    </source>
</reference>
<accession>A0A8T0HEZ2</accession>
<dbReference type="Proteomes" id="UP000822688">
    <property type="component" value="Chromosome 6"/>
</dbReference>
<feature type="non-terminal residue" evidence="1">
    <location>
        <position position="1"/>
    </location>
</feature>
<comment type="caution">
    <text evidence="1">The sequence shown here is derived from an EMBL/GenBank/DDBJ whole genome shotgun (WGS) entry which is preliminary data.</text>
</comment>
<gene>
    <name evidence="1" type="ORF">KC19_6G045900</name>
</gene>
<protein>
    <submittedName>
        <fullName evidence="1">Uncharacterized protein</fullName>
    </submittedName>
</protein>
<evidence type="ECO:0000313" key="1">
    <source>
        <dbReference type="EMBL" id="KAG0568794.1"/>
    </source>
</evidence>
<proteinExistence type="predicted"/>
<dbReference type="EMBL" id="CM026427">
    <property type="protein sequence ID" value="KAG0568794.1"/>
    <property type="molecule type" value="Genomic_DNA"/>
</dbReference>
<keyword evidence="2" id="KW-1185">Reference proteome</keyword>
<sequence>NTYLVISFAVLPQLLHTCFKLDLFLNKRQSSRTLFRRQHSMQLAMLVRSSRHSPLSFYRPSSVFGEFRSSGKLVWHKASSRALLRLQHNTTGICSTSSSFECFRQS</sequence>